<dbReference type="EMBL" id="JTEO01000004">
    <property type="protein sequence ID" value="MCQ6962936.1"/>
    <property type="molecule type" value="Genomic_DNA"/>
</dbReference>
<dbReference type="PANTHER" id="PTHR30354">
    <property type="entry name" value="GNT FAMILY GLUCONATE TRANSPORTER"/>
    <property type="match status" value="1"/>
</dbReference>
<keyword evidence="1" id="KW-0812">Transmembrane</keyword>
<feature type="transmembrane region" description="Helical" evidence="1">
    <location>
        <begin position="348"/>
        <end position="366"/>
    </location>
</feature>
<feature type="transmembrane region" description="Helical" evidence="1">
    <location>
        <begin position="293"/>
        <end position="316"/>
    </location>
</feature>
<organism evidence="2 3">
    <name type="scientific">Methanolobus chelungpuianus</name>
    <dbReference type="NCBI Taxonomy" id="502115"/>
    <lineage>
        <taxon>Archaea</taxon>
        <taxon>Methanobacteriati</taxon>
        <taxon>Methanobacteriota</taxon>
        <taxon>Stenosarchaea group</taxon>
        <taxon>Methanomicrobia</taxon>
        <taxon>Methanosarcinales</taxon>
        <taxon>Methanosarcinaceae</taxon>
        <taxon>Methanolobus</taxon>
    </lineage>
</organism>
<protein>
    <submittedName>
        <fullName evidence="2">Gluconate permease</fullName>
    </submittedName>
</protein>
<feature type="transmembrane region" description="Helical" evidence="1">
    <location>
        <begin position="372"/>
        <end position="395"/>
    </location>
</feature>
<dbReference type="Proteomes" id="UP001206983">
    <property type="component" value="Unassembled WGS sequence"/>
</dbReference>
<feature type="transmembrane region" description="Helical" evidence="1">
    <location>
        <begin position="49"/>
        <end position="75"/>
    </location>
</feature>
<sequence>MGPITIFVVALIFILILTARLRIHPFLSLIGGSMLVGLLAGETEGTMEAIAAGMSSIFAEFAIVVTAGSIIGVILQRSGATSIIADDIIRIFKKPVLALFLLGFMFAVPMMCLILAFIIFLPVAKDLSEKLKLKKGVTEGALALGTMVSFGLIYPSPGIYAFVRDVGLSTEISALRVMVTGVIIAVFVSLVGYLYIMKVFSMKNREDYFRYTAPERDPAVTQVLPTRVACYAPIIIPTILILMRITTHADIFYFIGNPGMALMSGAVVAMVLPTRKFSSADVRAWVEKGIRRSGLVMLDICGGGALGATLALAGVGEALGDMLITSSIPALFIPFLIGAAIQTVQGSRMVTLFVASALVVPIMPQLGLPAEIVLFSMASGTFLISHFNDPFFWILGDLADMETPEILKTYTMGGIVMGLSSMAITSIIYFAFY</sequence>
<keyword evidence="1" id="KW-1133">Transmembrane helix</keyword>
<dbReference type="InterPro" id="IPR003474">
    <property type="entry name" value="Glcn_transporter"/>
</dbReference>
<feature type="transmembrane region" description="Helical" evidence="1">
    <location>
        <begin position="322"/>
        <end position="341"/>
    </location>
</feature>
<dbReference type="Pfam" id="PF02447">
    <property type="entry name" value="GntP_permease"/>
    <property type="match status" value="1"/>
</dbReference>
<name>A0AAE3HAC9_9EURY</name>
<proteinExistence type="predicted"/>
<feature type="transmembrane region" description="Helical" evidence="1">
    <location>
        <begin position="141"/>
        <end position="163"/>
    </location>
</feature>
<feature type="transmembrane region" description="Helical" evidence="1">
    <location>
        <begin position="175"/>
        <end position="196"/>
    </location>
</feature>
<feature type="transmembrane region" description="Helical" evidence="1">
    <location>
        <begin position="96"/>
        <end position="121"/>
    </location>
</feature>
<evidence type="ECO:0000313" key="3">
    <source>
        <dbReference type="Proteomes" id="UP001206983"/>
    </source>
</evidence>
<evidence type="ECO:0000313" key="2">
    <source>
        <dbReference type="EMBL" id="MCQ6962936.1"/>
    </source>
</evidence>
<accession>A0AAE3HAC9</accession>
<comment type="caution">
    <text evidence="2">The sequence shown here is derived from an EMBL/GenBank/DDBJ whole genome shotgun (WGS) entry which is preliminary data.</text>
</comment>
<evidence type="ECO:0000256" key="1">
    <source>
        <dbReference type="SAM" id="Phobius"/>
    </source>
</evidence>
<keyword evidence="1" id="KW-0472">Membrane</keyword>
<dbReference type="GO" id="GO:0015128">
    <property type="term" value="F:gluconate transmembrane transporter activity"/>
    <property type="evidence" value="ECO:0007669"/>
    <property type="project" value="InterPro"/>
</dbReference>
<dbReference type="PANTHER" id="PTHR30354:SF11">
    <property type="entry name" value="PERMEASE"/>
    <property type="match status" value="1"/>
</dbReference>
<dbReference type="GO" id="GO:0005886">
    <property type="term" value="C:plasma membrane"/>
    <property type="evidence" value="ECO:0007669"/>
    <property type="project" value="TreeGrafter"/>
</dbReference>
<keyword evidence="3" id="KW-1185">Reference proteome</keyword>
<feature type="transmembrane region" description="Helical" evidence="1">
    <location>
        <begin position="251"/>
        <end position="272"/>
    </location>
</feature>
<reference evidence="2 3" key="1">
    <citation type="journal article" date="2011" name="Appl. Environ. Microbiol.">
        <title>Methanogenic archaea isolated from Taiwan's Chelungpu fault.</title>
        <authorList>
            <person name="Wu S.Y."/>
            <person name="Lai M.C."/>
        </authorList>
    </citation>
    <scope>NUCLEOTIDE SEQUENCE [LARGE SCALE GENOMIC DNA]</scope>
    <source>
        <strain evidence="2 3">St545Mb</strain>
    </source>
</reference>
<dbReference type="AlphaFoldDB" id="A0AAE3HAC9"/>
<gene>
    <name evidence="2" type="ORF">PV02_07650</name>
</gene>
<feature type="transmembrane region" description="Helical" evidence="1">
    <location>
        <begin position="407"/>
        <end position="432"/>
    </location>
</feature>